<evidence type="ECO:0000313" key="2">
    <source>
        <dbReference type="Proteomes" id="UP000076632"/>
    </source>
</evidence>
<dbReference type="SUPFAM" id="SSF50998">
    <property type="entry name" value="Quinoprotein alcohol dehydrogenase-like"/>
    <property type="match status" value="1"/>
</dbReference>
<sequence>MPATDSPAVLVARFLNANNYDETLDAFIKEAGLPQDAGTQQPGDLTIEKVLQEKKVFDLSVNFEKVGLDSSNDKWTVKAPSIPIALTTLPTSSNLLYVSLEDIRLSGNALAQYILATSADRRLSMIKPQLGDFSLVNTSNQIHDSPILFCVVVRNRWLISTSMSGQVALFDCLTQTVLETRRDHSKYVVKATTWEDEHGAWVLTAGWDSKVFLYRMKWSAPHSNNDHDNSINDSNPPVSLGAPVAFTSLQSNPEHVQFIHHHDSPDPILLVSRRDSTFLYYYAIPSEGMTAEPAELVLLGKQNLAPHSNAWVAFTPSSVAVCPTDSALVAVGTSSVPHMKLIIARLLLPQFPEASTAATDADQPAQYQSHAAQAMAELAVQEREDAAILTHVSTLAPQTPYSTPQVCWRPDGSGVWVNGDDGVIRGVEAKTGKIVSTLKSGHEPGTKVRSIWAGWVDVNGQKEEWLMSGGFDRKLVVWRSSEAVDNGSS</sequence>
<protein>
    <submittedName>
        <fullName evidence="1">Uncharacterized protein</fullName>
    </submittedName>
</protein>
<dbReference type="Proteomes" id="UP000076632">
    <property type="component" value="Unassembled WGS sequence"/>
</dbReference>
<dbReference type="InterPro" id="IPR015943">
    <property type="entry name" value="WD40/YVTN_repeat-like_dom_sf"/>
</dbReference>
<dbReference type="STRING" id="1328760.A0A165IK98"/>
<dbReference type="EMBL" id="KV407455">
    <property type="protein sequence ID" value="KZF25014.1"/>
    <property type="molecule type" value="Genomic_DNA"/>
</dbReference>
<dbReference type="InterPro" id="IPR006594">
    <property type="entry name" value="LisH"/>
</dbReference>
<keyword evidence="2" id="KW-1185">Reference proteome</keyword>
<dbReference type="OMA" id="MKVIIVR"/>
<dbReference type="InParanoid" id="A0A165IK98"/>
<accession>A0A165IK98</accession>
<dbReference type="RefSeq" id="XP_018190569.1">
    <property type="nucleotide sequence ID" value="XM_018334089.1"/>
</dbReference>
<gene>
    <name evidence="1" type="ORF">L228DRAFT_258495</name>
</gene>
<dbReference type="PROSITE" id="PS50896">
    <property type="entry name" value="LISH"/>
    <property type="match status" value="1"/>
</dbReference>
<evidence type="ECO:0000313" key="1">
    <source>
        <dbReference type="EMBL" id="KZF25014.1"/>
    </source>
</evidence>
<dbReference type="AlphaFoldDB" id="A0A165IK98"/>
<dbReference type="InterPro" id="IPR011047">
    <property type="entry name" value="Quinoprotein_ADH-like_sf"/>
</dbReference>
<organism evidence="1 2">
    <name type="scientific">Xylona heveae (strain CBS 132557 / TC161)</name>
    <dbReference type="NCBI Taxonomy" id="1328760"/>
    <lineage>
        <taxon>Eukaryota</taxon>
        <taxon>Fungi</taxon>
        <taxon>Dikarya</taxon>
        <taxon>Ascomycota</taxon>
        <taxon>Pezizomycotina</taxon>
        <taxon>Xylonomycetes</taxon>
        <taxon>Xylonales</taxon>
        <taxon>Xylonaceae</taxon>
        <taxon>Xylona</taxon>
    </lineage>
</organism>
<proteinExistence type="predicted"/>
<dbReference type="SMART" id="SM00320">
    <property type="entry name" value="WD40"/>
    <property type="match status" value="3"/>
</dbReference>
<dbReference type="GeneID" id="28899226"/>
<dbReference type="OrthoDB" id="1932312at2759"/>
<dbReference type="Gene3D" id="2.130.10.10">
    <property type="entry name" value="YVTN repeat-like/Quinoprotein amine dehydrogenase"/>
    <property type="match status" value="2"/>
</dbReference>
<name>A0A165IK98_XYLHT</name>
<dbReference type="InterPro" id="IPR001680">
    <property type="entry name" value="WD40_rpt"/>
</dbReference>
<reference evidence="1 2" key="1">
    <citation type="journal article" date="2016" name="Fungal Biol.">
        <title>The genome of Xylona heveae provides a window into fungal endophytism.</title>
        <authorList>
            <person name="Gazis R."/>
            <person name="Kuo A."/>
            <person name="Riley R."/>
            <person name="LaButti K."/>
            <person name="Lipzen A."/>
            <person name="Lin J."/>
            <person name="Amirebrahimi M."/>
            <person name="Hesse C.N."/>
            <person name="Spatafora J.W."/>
            <person name="Henrissat B."/>
            <person name="Hainaut M."/>
            <person name="Grigoriev I.V."/>
            <person name="Hibbett D.S."/>
        </authorList>
    </citation>
    <scope>NUCLEOTIDE SEQUENCE [LARGE SCALE GENOMIC DNA]</scope>
    <source>
        <strain evidence="1 2">TC161</strain>
    </source>
</reference>